<dbReference type="InterPro" id="IPR023828">
    <property type="entry name" value="Peptidase_S8_Ser-AS"/>
</dbReference>
<gene>
    <name evidence="9" type="ORF">MNR06_15630</name>
</gene>
<evidence type="ECO:0000313" key="10">
    <source>
        <dbReference type="Proteomes" id="UP000830116"/>
    </source>
</evidence>
<dbReference type="PROSITE" id="PS51892">
    <property type="entry name" value="SUBTILASE"/>
    <property type="match status" value="1"/>
</dbReference>
<proteinExistence type="inferred from homology"/>
<dbReference type="InterPro" id="IPR050131">
    <property type="entry name" value="Peptidase_S8_subtilisin-like"/>
</dbReference>
<evidence type="ECO:0000256" key="3">
    <source>
        <dbReference type="ARBA" id="ARBA00022801"/>
    </source>
</evidence>
<dbReference type="InterPro" id="IPR034204">
    <property type="entry name" value="PfSUB1-like_cat_dom"/>
</dbReference>
<dbReference type="InterPro" id="IPR015500">
    <property type="entry name" value="Peptidase_S8_subtilisin-rel"/>
</dbReference>
<dbReference type="InterPro" id="IPR022398">
    <property type="entry name" value="Peptidase_S8_His-AS"/>
</dbReference>
<evidence type="ECO:0000256" key="2">
    <source>
        <dbReference type="ARBA" id="ARBA00022670"/>
    </source>
</evidence>
<accession>A0ABY4C816</accession>
<name>A0ABY4C816_9BACT</name>
<evidence type="ECO:0000313" key="9">
    <source>
        <dbReference type="EMBL" id="UOF01132.1"/>
    </source>
</evidence>
<dbReference type="PROSITE" id="PS00137">
    <property type="entry name" value="SUBTILASE_HIS"/>
    <property type="match status" value="1"/>
</dbReference>
<dbReference type="PROSITE" id="PS00138">
    <property type="entry name" value="SUBTILASE_SER"/>
    <property type="match status" value="1"/>
</dbReference>
<dbReference type="RefSeq" id="WP_243537456.1">
    <property type="nucleotide sequence ID" value="NZ_CP093442.1"/>
</dbReference>
<dbReference type="Gene3D" id="3.40.50.200">
    <property type="entry name" value="Peptidase S8/S53 domain"/>
    <property type="match status" value="1"/>
</dbReference>
<keyword evidence="3 5" id="KW-0378">Hydrolase</keyword>
<keyword evidence="4 5" id="KW-0720">Serine protease</keyword>
<dbReference type="EMBL" id="CP093442">
    <property type="protein sequence ID" value="UOF01132.1"/>
    <property type="molecule type" value="Genomic_DNA"/>
</dbReference>
<feature type="domain" description="Peptidase S8/S53" evidence="8">
    <location>
        <begin position="162"/>
        <end position="455"/>
    </location>
</feature>
<evidence type="ECO:0000259" key="8">
    <source>
        <dbReference type="Pfam" id="PF00082"/>
    </source>
</evidence>
<dbReference type="PRINTS" id="PR00723">
    <property type="entry name" value="SUBTILISIN"/>
</dbReference>
<protein>
    <submittedName>
        <fullName evidence="9">S8 family serine peptidase</fullName>
    </submittedName>
</protein>
<evidence type="ECO:0000256" key="6">
    <source>
        <dbReference type="RuleBase" id="RU003355"/>
    </source>
</evidence>
<keyword evidence="2 5" id="KW-0645">Protease</keyword>
<feature type="active site" description="Charge relay system" evidence="5">
    <location>
        <position position="236"/>
    </location>
</feature>
<feature type="chain" id="PRO_5045346123" evidence="7">
    <location>
        <begin position="26"/>
        <end position="476"/>
    </location>
</feature>
<dbReference type="Pfam" id="PF00082">
    <property type="entry name" value="Peptidase_S8"/>
    <property type="match status" value="1"/>
</dbReference>
<evidence type="ECO:0000256" key="5">
    <source>
        <dbReference type="PROSITE-ProRule" id="PRU01240"/>
    </source>
</evidence>
<dbReference type="InterPro" id="IPR000209">
    <property type="entry name" value="Peptidase_S8/S53_dom"/>
</dbReference>
<dbReference type="PROSITE" id="PS00136">
    <property type="entry name" value="SUBTILASE_ASP"/>
    <property type="match status" value="1"/>
</dbReference>
<comment type="similarity">
    <text evidence="1 5 6">Belongs to the peptidase S8 family.</text>
</comment>
<dbReference type="Proteomes" id="UP000830116">
    <property type="component" value="Chromosome"/>
</dbReference>
<evidence type="ECO:0000256" key="1">
    <source>
        <dbReference type="ARBA" id="ARBA00011073"/>
    </source>
</evidence>
<evidence type="ECO:0000256" key="7">
    <source>
        <dbReference type="SAM" id="SignalP"/>
    </source>
</evidence>
<dbReference type="PANTHER" id="PTHR43806">
    <property type="entry name" value="PEPTIDASE S8"/>
    <property type="match status" value="1"/>
</dbReference>
<dbReference type="InterPro" id="IPR023827">
    <property type="entry name" value="Peptidase_S8_Asp-AS"/>
</dbReference>
<dbReference type="CDD" id="cd07473">
    <property type="entry name" value="Peptidases_S8_Subtilisin_like"/>
    <property type="match status" value="1"/>
</dbReference>
<dbReference type="SUPFAM" id="SSF52743">
    <property type="entry name" value="Subtilisin-like"/>
    <property type="match status" value="1"/>
</dbReference>
<feature type="active site" description="Charge relay system" evidence="5">
    <location>
        <position position="419"/>
    </location>
</feature>
<feature type="active site" description="Charge relay system" evidence="5">
    <location>
        <position position="168"/>
    </location>
</feature>
<feature type="signal peptide" evidence="7">
    <location>
        <begin position="1"/>
        <end position="25"/>
    </location>
</feature>
<dbReference type="PANTHER" id="PTHR43806:SF11">
    <property type="entry name" value="CEREVISIN-RELATED"/>
    <property type="match status" value="1"/>
</dbReference>
<evidence type="ECO:0000256" key="4">
    <source>
        <dbReference type="ARBA" id="ARBA00022825"/>
    </source>
</evidence>
<organism evidence="9 10">
    <name type="scientific">Bdellovibrio reynosensis</name>
    <dbReference type="NCBI Taxonomy" id="2835041"/>
    <lineage>
        <taxon>Bacteria</taxon>
        <taxon>Pseudomonadati</taxon>
        <taxon>Bdellovibrionota</taxon>
        <taxon>Bdellovibrionia</taxon>
        <taxon>Bdellovibrionales</taxon>
        <taxon>Pseudobdellovibrionaceae</taxon>
        <taxon>Bdellovibrio</taxon>
    </lineage>
</organism>
<sequence length="476" mass="51087">MNKVMNKMSLFLGMTVISLSFGAQANSKKQDLLIKLAPGVMEFQMQGAKVEKLNDSWVRVQTSSKVSVQSLEKNPAVEYVQPNYKITLIEDYKIQDPLRRAALAKMLSRNPQFVSLARPDNPAIPDAPQSVSGADPLFNKQWGMLDIGVVEAWKVTRGNPEMVVAVIDTGVDYTHEDLLPNMWRNPKEIANNNIDDDNNGYVDDIVGWDFVTNDNKPYDLSFDSINQLFKGGNPGHGTHVAGCVAAAGNNSKGVAGVAPNVKIMALRFIAERGGGTTADAIKSITYAVDNGAKVMNNSWGSEGEEPGAPENKALRDAVQYAQDKGVLFIAAAGNGHKGVGYDNDTDKLPAYPASYDHDIIISVAALDVKDQLGSFSNWGARGVDIGAPGVKVFSTTVGNNYSDTVIDKFGIKATWDGTSMAAPHVAGAAALYWSANPTKSWQDVKAALLGSVKKVNSLANKSVSGGKLDVEALMKY</sequence>
<keyword evidence="7" id="KW-0732">Signal</keyword>
<reference evidence="9" key="1">
    <citation type="submission" date="2022-03" db="EMBL/GenBank/DDBJ databases">
        <title>Genome Identification and Characterization of new species Bdellovibrio reynosense LBG001 sp. nov. from a Mexico soil sample.</title>
        <authorList>
            <person name="Camilli A."/>
            <person name="Ajao Y."/>
            <person name="Guo X."/>
        </authorList>
    </citation>
    <scope>NUCLEOTIDE SEQUENCE</scope>
    <source>
        <strain evidence="9">LBG001</strain>
    </source>
</reference>
<keyword evidence="10" id="KW-1185">Reference proteome</keyword>
<dbReference type="InterPro" id="IPR036852">
    <property type="entry name" value="Peptidase_S8/S53_dom_sf"/>
</dbReference>